<evidence type="ECO:0000256" key="14">
    <source>
        <dbReference type="ARBA" id="ARBA00049091"/>
    </source>
</evidence>
<evidence type="ECO:0000256" key="5">
    <source>
        <dbReference type="ARBA" id="ARBA00022862"/>
    </source>
</evidence>
<dbReference type="PIRSF" id="PIRSF000239">
    <property type="entry name" value="AHPC"/>
    <property type="match status" value="1"/>
</dbReference>
<evidence type="ECO:0000256" key="12">
    <source>
        <dbReference type="ARBA" id="ARBA00038489"/>
    </source>
</evidence>
<dbReference type="PANTHER" id="PTHR42801:SF4">
    <property type="entry name" value="AHPC_TSA FAMILY PROTEIN"/>
    <property type="match status" value="1"/>
</dbReference>
<dbReference type="InterPro" id="IPR050924">
    <property type="entry name" value="Peroxiredoxin_BCP/PrxQ"/>
</dbReference>
<evidence type="ECO:0000256" key="10">
    <source>
        <dbReference type="ARBA" id="ARBA00023284"/>
    </source>
</evidence>
<reference evidence="18 19" key="1">
    <citation type="submission" date="2020-02" db="EMBL/GenBank/DDBJ databases">
        <title>Flavobacteriaceae Psychroflexus bacterium YR1-1, complete genome.</title>
        <authorList>
            <person name="Li Y."/>
            <person name="Wu S."/>
        </authorList>
    </citation>
    <scope>NUCLEOTIDE SEQUENCE [LARGE SCALE GENOMIC DNA]</scope>
    <source>
        <strain evidence="18 19">YR1-1</strain>
    </source>
</reference>
<dbReference type="AlphaFoldDB" id="A0A6B3R7T0"/>
<comment type="caution">
    <text evidence="18">The sequence shown here is derived from an EMBL/GenBank/DDBJ whole genome shotgun (WGS) entry which is preliminary data.</text>
</comment>
<protein>
    <recommendedName>
        <fullName evidence="3">thioredoxin-dependent peroxiredoxin</fullName>
        <ecNumber evidence="3">1.11.1.24</ecNumber>
    </recommendedName>
    <alternativeName>
        <fullName evidence="11">Thioredoxin peroxidase</fullName>
    </alternativeName>
    <alternativeName>
        <fullName evidence="13">Thioredoxin-dependent peroxiredoxin Bcp</fullName>
    </alternativeName>
</protein>
<keyword evidence="6" id="KW-0809">Transit peptide</keyword>
<dbReference type="CDD" id="cd03017">
    <property type="entry name" value="PRX_BCP"/>
    <property type="match status" value="1"/>
</dbReference>
<evidence type="ECO:0000256" key="1">
    <source>
        <dbReference type="ARBA" id="ARBA00003330"/>
    </source>
</evidence>
<sequence>MSIEKGEKVPHFELKDQNGNAFNSEEVIGKKPAVIYFYPKDFTPGCTKEACNFRDSYEDFKEAGAEVIGISNDSEKSHAKFAKKYKLPFVLLSDANGRVRKKFGIKKSLLGLVPGRETFVIDAEGKVSFKFNSLDASKHMKKALSAIKKME</sequence>
<accession>A0A6B3R7T0</accession>
<dbReference type="InterPro" id="IPR036249">
    <property type="entry name" value="Thioredoxin-like_sf"/>
</dbReference>
<dbReference type="RefSeq" id="WP_164004329.1">
    <property type="nucleotide sequence ID" value="NZ_JAAIKD010000003.1"/>
</dbReference>
<keyword evidence="9" id="KW-1015">Disulfide bond</keyword>
<name>A0A6B3R7T0_9FLAO</name>
<comment type="similarity">
    <text evidence="12">Belongs to the peroxiredoxin family. BCP/PrxQ subfamily.</text>
</comment>
<dbReference type="Gene3D" id="3.40.30.10">
    <property type="entry name" value="Glutaredoxin"/>
    <property type="match status" value="1"/>
</dbReference>
<evidence type="ECO:0000256" key="15">
    <source>
        <dbReference type="ARBA" id="ARBA00060385"/>
    </source>
</evidence>
<gene>
    <name evidence="18" type="ORF">G3567_05435</name>
</gene>
<dbReference type="GO" id="GO:0005737">
    <property type="term" value="C:cytoplasm"/>
    <property type="evidence" value="ECO:0007669"/>
    <property type="project" value="TreeGrafter"/>
</dbReference>
<feature type="domain" description="Thioredoxin" evidence="17">
    <location>
        <begin position="3"/>
        <end position="151"/>
    </location>
</feature>
<evidence type="ECO:0000313" key="18">
    <source>
        <dbReference type="EMBL" id="NEV93594.1"/>
    </source>
</evidence>
<dbReference type="FunFam" id="3.40.30.10:FF:000122">
    <property type="entry name" value="Peroxiredoxin Q chloroplastic"/>
    <property type="match status" value="1"/>
</dbReference>
<dbReference type="InterPro" id="IPR024706">
    <property type="entry name" value="Peroxiredoxin_AhpC-typ"/>
</dbReference>
<evidence type="ECO:0000256" key="3">
    <source>
        <dbReference type="ARBA" id="ARBA00013017"/>
    </source>
</evidence>
<evidence type="ECO:0000256" key="9">
    <source>
        <dbReference type="ARBA" id="ARBA00023157"/>
    </source>
</evidence>
<dbReference type="GO" id="GO:0034599">
    <property type="term" value="P:cellular response to oxidative stress"/>
    <property type="evidence" value="ECO:0007669"/>
    <property type="project" value="TreeGrafter"/>
</dbReference>
<evidence type="ECO:0000256" key="13">
    <source>
        <dbReference type="ARBA" id="ARBA00042639"/>
    </source>
</evidence>
<dbReference type="Pfam" id="PF00578">
    <property type="entry name" value="AhpC-TSA"/>
    <property type="match status" value="1"/>
</dbReference>
<dbReference type="SUPFAM" id="SSF52833">
    <property type="entry name" value="Thioredoxin-like"/>
    <property type="match status" value="1"/>
</dbReference>
<dbReference type="GO" id="GO:0008379">
    <property type="term" value="F:thioredoxin peroxidase activity"/>
    <property type="evidence" value="ECO:0007669"/>
    <property type="project" value="TreeGrafter"/>
</dbReference>
<keyword evidence="4" id="KW-0575">Peroxidase</keyword>
<keyword evidence="8" id="KW-0793">Thylakoid</keyword>
<keyword evidence="10" id="KW-0676">Redox-active center</keyword>
<dbReference type="Proteomes" id="UP000478505">
    <property type="component" value="Unassembled WGS sequence"/>
</dbReference>
<dbReference type="InterPro" id="IPR000866">
    <property type="entry name" value="AhpC/TSA"/>
</dbReference>
<keyword evidence="7" id="KW-0560">Oxidoreductase</keyword>
<comment type="subunit">
    <text evidence="2">Monomer.</text>
</comment>
<proteinExistence type="inferred from homology"/>
<keyword evidence="19" id="KW-1185">Reference proteome</keyword>
<comment type="subcellular location">
    <subcellularLocation>
        <location evidence="15">Thylakoid</location>
    </subcellularLocation>
</comment>
<comment type="catalytic activity">
    <reaction evidence="14">
        <text>a hydroperoxide + [thioredoxin]-dithiol = an alcohol + [thioredoxin]-disulfide + H2O</text>
        <dbReference type="Rhea" id="RHEA:62620"/>
        <dbReference type="Rhea" id="RHEA-COMP:10698"/>
        <dbReference type="Rhea" id="RHEA-COMP:10700"/>
        <dbReference type="ChEBI" id="CHEBI:15377"/>
        <dbReference type="ChEBI" id="CHEBI:29950"/>
        <dbReference type="ChEBI" id="CHEBI:30879"/>
        <dbReference type="ChEBI" id="CHEBI:35924"/>
        <dbReference type="ChEBI" id="CHEBI:50058"/>
        <dbReference type="EC" id="1.11.1.24"/>
    </reaction>
</comment>
<evidence type="ECO:0000256" key="4">
    <source>
        <dbReference type="ARBA" id="ARBA00022559"/>
    </source>
</evidence>
<keyword evidence="5" id="KW-0049">Antioxidant</keyword>
<dbReference type="GO" id="GO:0045454">
    <property type="term" value="P:cell redox homeostasis"/>
    <property type="evidence" value="ECO:0007669"/>
    <property type="project" value="TreeGrafter"/>
</dbReference>
<dbReference type="PROSITE" id="PS51352">
    <property type="entry name" value="THIOREDOXIN_2"/>
    <property type="match status" value="1"/>
</dbReference>
<dbReference type="PANTHER" id="PTHR42801">
    <property type="entry name" value="THIOREDOXIN-DEPENDENT PEROXIDE REDUCTASE"/>
    <property type="match status" value="1"/>
</dbReference>
<dbReference type="GO" id="GO:0009579">
    <property type="term" value="C:thylakoid"/>
    <property type="evidence" value="ECO:0007669"/>
    <property type="project" value="UniProtKB-SubCell"/>
</dbReference>
<comment type="function">
    <text evidence="1">Thiol-specific peroxidase that catalyzes the reduction of hydrogen peroxide and organic hydroperoxides to water and alcohols, respectively. Plays a role in cell protection against oxidative stress by detoxifying peroxides and as sensor of hydrogen peroxide-mediated signaling events.</text>
</comment>
<evidence type="ECO:0000256" key="7">
    <source>
        <dbReference type="ARBA" id="ARBA00023002"/>
    </source>
</evidence>
<evidence type="ECO:0000256" key="8">
    <source>
        <dbReference type="ARBA" id="ARBA00023078"/>
    </source>
</evidence>
<evidence type="ECO:0000256" key="16">
    <source>
        <dbReference type="PIRSR" id="PIRSR000239-1"/>
    </source>
</evidence>
<dbReference type="EC" id="1.11.1.24" evidence="3"/>
<evidence type="ECO:0000256" key="11">
    <source>
        <dbReference type="ARBA" id="ARBA00032824"/>
    </source>
</evidence>
<evidence type="ECO:0000259" key="17">
    <source>
        <dbReference type="PROSITE" id="PS51352"/>
    </source>
</evidence>
<dbReference type="InterPro" id="IPR013766">
    <property type="entry name" value="Thioredoxin_domain"/>
</dbReference>
<evidence type="ECO:0000256" key="6">
    <source>
        <dbReference type="ARBA" id="ARBA00022946"/>
    </source>
</evidence>
<dbReference type="EMBL" id="JAAIKD010000003">
    <property type="protein sequence ID" value="NEV93594.1"/>
    <property type="molecule type" value="Genomic_DNA"/>
</dbReference>
<feature type="active site" description="Cysteine sulfenic acid (-SOH) intermediate; for peroxidase activity" evidence="16">
    <location>
        <position position="46"/>
    </location>
</feature>
<evidence type="ECO:0000313" key="19">
    <source>
        <dbReference type="Proteomes" id="UP000478505"/>
    </source>
</evidence>
<organism evidence="18 19">
    <name type="scientific">Psychroflexus aurantiacus</name>
    <dbReference type="NCBI Taxonomy" id="2709310"/>
    <lineage>
        <taxon>Bacteria</taxon>
        <taxon>Pseudomonadati</taxon>
        <taxon>Bacteroidota</taxon>
        <taxon>Flavobacteriia</taxon>
        <taxon>Flavobacteriales</taxon>
        <taxon>Flavobacteriaceae</taxon>
        <taxon>Psychroflexus</taxon>
    </lineage>
</organism>
<evidence type="ECO:0000256" key="2">
    <source>
        <dbReference type="ARBA" id="ARBA00011245"/>
    </source>
</evidence>